<dbReference type="EMBL" id="CAJVPW010041046">
    <property type="protein sequence ID" value="CAG8747510.1"/>
    <property type="molecule type" value="Genomic_DNA"/>
</dbReference>
<name>A0ACA9QE37_9GLOM</name>
<reference evidence="1" key="1">
    <citation type="submission" date="2021-06" db="EMBL/GenBank/DDBJ databases">
        <authorList>
            <person name="Kallberg Y."/>
            <person name="Tangrot J."/>
            <person name="Rosling A."/>
        </authorList>
    </citation>
    <scope>NUCLEOTIDE SEQUENCE</scope>
    <source>
        <strain evidence="1">28 12/20/2015</strain>
    </source>
</reference>
<evidence type="ECO:0000313" key="1">
    <source>
        <dbReference type="EMBL" id="CAG8747510.1"/>
    </source>
</evidence>
<gene>
    <name evidence="1" type="ORF">SPELUC_LOCUS14241</name>
</gene>
<keyword evidence="2" id="KW-1185">Reference proteome</keyword>
<sequence length="384" mass="44009">GTVAAGTYLGKKVIDKFGDTPGNNLNKLGISPEQQLAEREKFLADQKKYFEEKTDELFGHLKEENKKLEESINQRNKLIENTDDPAEKARLAELNKADRDQIRNNNRTISEHIKKISDNFNALGRQHLNQQQYAAASSQPSLSSYKNWIIITVVIILVIMVLRFIHGFLKKMLSGENKCKVRSSTAKRSGIDGHENCGSCPGNYYNGGECNFGGHHILAEEVARINKNFDGLDNLTRRHNKLKTSLNKSKEEFEKEKEELLRAFDTAKQHCSDINTFIYGSCIGVEKQKPIFLEEVKRRFENAVKFINSYIESVRNLTQQQMQDFETKLKKVEELKEEISKLQQAYKNTTDPTEKARLDELISQKKGELRNLSQELAKHPAKNF</sequence>
<accession>A0ACA9QE37</accession>
<organism evidence="1 2">
    <name type="scientific">Cetraspora pellucida</name>
    <dbReference type="NCBI Taxonomy" id="1433469"/>
    <lineage>
        <taxon>Eukaryota</taxon>
        <taxon>Fungi</taxon>
        <taxon>Fungi incertae sedis</taxon>
        <taxon>Mucoromycota</taxon>
        <taxon>Glomeromycotina</taxon>
        <taxon>Glomeromycetes</taxon>
        <taxon>Diversisporales</taxon>
        <taxon>Gigasporaceae</taxon>
        <taxon>Cetraspora</taxon>
    </lineage>
</organism>
<evidence type="ECO:0000313" key="2">
    <source>
        <dbReference type="Proteomes" id="UP000789366"/>
    </source>
</evidence>
<proteinExistence type="predicted"/>
<dbReference type="Proteomes" id="UP000789366">
    <property type="component" value="Unassembled WGS sequence"/>
</dbReference>
<feature type="non-terminal residue" evidence="1">
    <location>
        <position position="1"/>
    </location>
</feature>
<protein>
    <submittedName>
        <fullName evidence="1">1943_t:CDS:1</fullName>
    </submittedName>
</protein>
<comment type="caution">
    <text evidence="1">The sequence shown here is derived from an EMBL/GenBank/DDBJ whole genome shotgun (WGS) entry which is preliminary data.</text>
</comment>